<evidence type="ECO:0000313" key="5">
    <source>
        <dbReference type="Proteomes" id="UP001223743"/>
    </source>
</evidence>
<dbReference type="Proteomes" id="UP001223743">
    <property type="component" value="Unassembled WGS sequence"/>
</dbReference>
<feature type="domain" description="Flavodoxin-like fold" evidence="3">
    <location>
        <begin position="1"/>
        <end position="189"/>
    </location>
</feature>
<dbReference type="InterPro" id="IPR029039">
    <property type="entry name" value="Flavoprotein-like_sf"/>
</dbReference>
<reference evidence="4 5" key="1">
    <citation type="submission" date="2023-07" db="EMBL/GenBank/DDBJ databases">
        <title>Genomic Encyclopedia of Type Strains, Phase IV (KMG-IV): sequencing the most valuable type-strain genomes for metagenomic binning, comparative biology and taxonomic classification.</title>
        <authorList>
            <person name="Goeker M."/>
        </authorList>
    </citation>
    <scope>NUCLEOTIDE SEQUENCE [LARGE SCALE GENOMIC DNA]</scope>
    <source>
        <strain evidence="4 5">B1-1</strain>
    </source>
</reference>
<dbReference type="EMBL" id="JAUSWJ010000001">
    <property type="protein sequence ID" value="MDQ0516521.1"/>
    <property type="molecule type" value="Genomic_DNA"/>
</dbReference>
<dbReference type="Gene3D" id="3.40.50.360">
    <property type="match status" value="1"/>
</dbReference>
<comment type="similarity">
    <text evidence="1">Belongs to the NAD(P)H dehydrogenase (quinone) family.</text>
</comment>
<dbReference type="SUPFAM" id="SSF52218">
    <property type="entry name" value="Flavoproteins"/>
    <property type="match status" value="1"/>
</dbReference>
<keyword evidence="2" id="KW-0560">Oxidoreductase</keyword>
<gene>
    <name evidence="4" type="ORF">QO015_002134</name>
</gene>
<dbReference type="PANTHER" id="PTHR10204:SF34">
    <property type="entry name" value="NAD(P)H DEHYDROGENASE [QUINONE] 1 ISOFORM 1"/>
    <property type="match status" value="1"/>
</dbReference>
<dbReference type="PANTHER" id="PTHR10204">
    <property type="entry name" value="NAD P H OXIDOREDUCTASE-RELATED"/>
    <property type="match status" value="1"/>
</dbReference>
<dbReference type="InterPro" id="IPR003680">
    <property type="entry name" value="Flavodoxin_fold"/>
</dbReference>
<evidence type="ECO:0000313" key="4">
    <source>
        <dbReference type="EMBL" id="MDQ0516521.1"/>
    </source>
</evidence>
<name>A0ABU0M6D1_9HYPH</name>
<protein>
    <submittedName>
        <fullName evidence="4">NADPH-quinone reductase</fullName>
    </submittedName>
</protein>
<proteinExistence type="inferred from homology"/>
<evidence type="ECO:0000259" key="3">
    <source>
        <dbReference type="Pfam" id="PF02525"/>
    </source>
</evidence>
<evidence type="ECO:0000256" key="1">
    <source>
        <dbReference type="ARBA" id="ARBA00006252"/>
    </source>
</evidence>
<accession>A0ABU0M6D1</accession>
<organism evidence="4 5">
    <name type="scientific">Kaistia geumhonensis</name>
    <dbReference type="NCBI Taxonomy" id="410839"/>
    <lineage>
        <taxon>Bacteria</taxon>
        <taxon>Pseudomonadati</taxon>
        <taxon>Pseudomonadota</taxon>
        <taxon>Alphaproteobacteria</taxon>
        <taxon>Hyphomicrobiales</taxon>
        <taxon>Kaistiaceae</taxon>
        <taxon>Kaistia</taxon>
    </lineage>
</organism>
<keyword evidence="5" id="KW-1185">Reference proteome</keyword>
<dbReference type="RefSeq" id="WP_266279496.1">
    <property type="nucleotide sequence ID" value="NZ_JAPKNF010000001.1"/>
</dbReference>
<dbReference type="InterPro" id="IPR051545">
    <property type="entry name" value="NAD(P)H_dehydrogenase_qn"/>
</dbReference>
<dbReference type="Pfam" id="PF02525">
    <property type="entry name" value="Flavodoxin_2"/>
    <property type="match status" value="1"/>
</dbReference>
<comment type="caution">
    <text evidence="4">The sequence shown here is derived from an EMBL/GenBank/DDBJ whole genome shotgun (WGS) entry which is preliminary data.</text>
</comment>
<evidence type="ECO:0000256" key="2">
    <source>
        <dbReference type="ARBA" id="ARBA00023002"/>
    </source>
</evidence>
<sequence length="197" mass="22262">MNVLVVYCHPSSGSFTAAVRDTVIAALGEAGHAFAEIDLYGEGFNPVMSAEERAGYHDETTNLAPFAEHARLLRWAETVVFVYPTWWYGPPAMLKGWLERVMVPGFAFKMPTKHRGSRPNLTNIRRLLVFTTCGATPFVSWIMGQPGRKTLLRGFRSVCHVRCRTGFMALYKMDSVSEEARRRHLARVRRTVLALRS</sequence>